<dbReference type="AlphaFoldDB" id="A0A9D2ENG3"/>
<dbReference type="PANTHER" id="PTHR41309:SF2">
    <property type="entry name" value="MEMBRANE PROTEIN"/>
    <property type="match status" value="1"/>
</dbReference>
<proteinExistence type="predicted"/>
<dbReference type="Pfam" id="PF13346">
    <property type="entry name" value="ABC2_membrane_5"/>
    <property type="match status" value="1"/>
</dbReference>
<dbReference type="InterPro" id="IPR025699">
    <property type="entry name" value="ABC2_memb-like"/>
</dbReference>
<evidence type="ECO:0000256" key="1">
    <source>
        <dbReference type="SAM" id="Phobius"/>
    </source>
</evidence>
<reference evidence="2" key="1">
    <citation type="journal article" date="2021" name="PeerJ">
        <title>Extensive microbial diversity within the chicken gut microbiome revealed by metagenomics and culture.</title>
        <authorList>
            <person name="Gilroy R."/>
            <person name="Ravi A."/>
            <person name="Getino M."/>
            <person name="Pursley I."/>
            <person name="Horton D.L."/>
            <person name="Alikhan N.F."/>
            <person name="Baker D."/>
            <person name="Gharbi K."/>
            <person name="Hall N."/>
            <person name="Watson M."/>
            <person name="Adriaenssens E.M."/>
            <person name="Foster-Nyarko E."/>
            <person name="Jarju S."/>
            <person name="Secka A."/>
            <person name="Antonio M."/>
            <person name="Oren A."/>
            <person name="Chaudhuri R.R."/>
            <person name="La Ragione R."/>
            <person name="Hildebrand F."/>
            <person name="Pallen M.J."/>
        </authorList>
    </citation>
    <scope>NUCLEOTIDE SEQUENCE</scope>
    <source>
        <strain evidence="2">CHK179-28034</strain>
    </source>
</reference>
<evidence type="ECO:0000313" key="3">
    <source>
        <dbReference type="Proteomes" id="UP000824049"/>
    </source>
</evidence>
<gene>
    <name evidence="2" type="ORF">H9968_12415</name>
</gene>
<feature type="transmembrane region" description="Helical" evidence="1">
    <location>
        <begin position="116"/>
        <end position="141"/>
    </location>
</feature>
<feature type="transmembrane region" description="Helical" evidence="1">
    <location>
        <begin position="82"/>
        <end position="104"/>
    </location>
</feature>
<feature type="transmembrane region" description="Helical" evidence="1">
    <location>
        <begin position="148"/>
        <end position="167"/>
    </location>
</feature>
<accession>A0A9D2ENG3</accession>
<keyword evidence="1" id="KW-1133">Transmembrane helix</keyword>
<feature type="transmembrane region" description="Helical" evidence="1">
    <location>
        <begin position="17"/>
        <end position="35"/>
    </location>
</feature>
<reference evidence="2" key="2">
    <citation type="submission" date="2021-04" db="EMBL/GenBank/DDBJ databases">
        <authorList>
            <person name="Gilroy R."/>
        </authorList>
    </citation>
    <scope>NUCLEOTIDE SEQUENCE</scope>
    <source>
        <strain evidence="2">CHK179-28034</strain>
    </source>
</reference>
<dbReference type="EMBL" id="DXBR01000112">
    <property type="protein sequence ID" value="HIZ40698.1"/>
    <property type="molecule type" value="Genomic_DNA"/>
</dbReference>
<keyword evidence="1" id="KW-0472">Membrane</keyword>
<feature type="transmembrane region" description="Helical" evidence="1">
    <location>
        <begin position="41"/>
        <end position="61"/>
    </location>
</feature>
<feature type="transmembrane region" description="Helical" evidence="1">
    <location>
        <begin position="187"/>
        <end position="208"/>
    </location>
</feature>
<evidence type="ECO:0000313" key="2">
    <source>
        <dbReference type="EMBL" id="HIZ40698.1"/>
    </source>
</evidence>
<dbReference type="PANTHER" id="PTHR41309">
    <property type="entry name" value="MEMBRANE PROTEIN-RELATED"/>
    <property type="match status" value="1"/>
</dbReference>
<organism evidence="2 3">
    <name type="scientific">Candidatus Anaerobutyricum stercoris</name>
    <dbReference type="NCBI Taxonomy" id="2838457"/>
    <lineage>
        <taxon>Bacteria</taxon>
        <taxon>Bacillati</taxon>
        <taxon>Bacillota</taxon>
        <taxon>Clostridia</taxon>
        <taxon>Lachnospirales</taxon>
        <taxon>Lachnospiraceae</taxon>
        <taxon>Anaerobutyricum</taxon>
    </lineage>
</organism>
<sequence length="214" mass="24356">MLLHLIKKEFVVIQKQTLWMVGLIALIPLFMLWKLPQYANYLGFVFAVIYGTFIMLSYICLAEYQCKKASAYLCTTPYPRKYLVLSKYFFCIIVYLFCALIFWLETLLLPQLGSLSLPLAGGAFLLIAVLCGIYLPICYYFGYDKTKFVYVIIVLGLSYLLPVLIGFNIEDTISRLFMAFSPDFAGAAIFITGLLIFALSALISVRIYDHKDLA</sequence>
<dbReference type="Proteomes" id="UP000824049">
    <property type="component" value="Unassembled WGS sequence"/>
</dbReference>
<keyword evidence="1" id="KW-0812">Transmembrane</keyword>
<name>A0A9D2ENG3_9FIRM</name>
<protein>
    <submittedName>
        <fullName evidence="2">ABC-2 transporter permease</fullName>
    </submittedName>
</protein>
<comment type="caution">
    <text evidence="2">The sequence shown here is derived from an EMBL/GenBank/DDBJ whole genome shotgun (WGS) entry which is preliminary data.</text>
</comment>